<keyword evidence="10" id="KW-1185">Reference proteome</keyword>
<dbReference type="InterPro" id="IPR023996">
    <property type="entry name" value="TonB-dep_OMP_SusC/RagA"/>
</dbReference>
<evidence type="ECO:0000256" key="4">
    <source>
        <dbReference type="ARBA" id="ARBA00022692"/>
    </source>
</evidence>
<dbReference type="Gene3D" id="2.170.130.10">
    <property type="entry name" value="TonB-dependent receptor, plug domain"/>
    <property type="match status" value="1"/>
</dbReference>
<gene>
    <name evidence="9" type="ORF">ACFS6J_08830</name>
</gene>
<dbReference type="InterPro" id="IPR008969">
    <property type="entry name" value="CarboxyPept-like_regulatory"/>
</dbReference>
<keyword evidence="4 7" id="KW-0812">Transmembrane</keyword>
<sequence>MNLTLIRGLLCPKGELSAFGNRLSAKSRFKKNSTNKRNITNLHTTVRPHFLGRTTVCRDQRHKIIVNHTLKVANRYPYKTGIKMGLNGVVLRAPKPYAFYLITLKILFCVCLAHARQSSFPEAATGVALRQYVLKGKVLSAVNNDPLTGSTISIVGNNISTKTEPNGNFIIKTALTKGTLRISHMGYRSKSLPFSISDDDEYIVALSPEENVLDEIQVIGYGETSKRFNTGSVSSISAKEIDQQPVTNVLSALSGRMPGVFVQTTNGLPGGNISIQIRGKGSIAAGTSPLYIIDGVPFNSSVGNLTSISVLSTSAINGLASPLNAINPNDIESITILKDADATAIYGSRGSNGVVLITTKKGKQGNTKIAIDISNALNQVANLPKLLNMEEYRTIREEAFTNDGRSPSSDPNSADYAPELTVWNDTLNRNWPEFLLGGTGSITNLSARVSGGNAQTQFTVNGNYRAESTYLPGDNKYARGSLATNIQHQSANQKFQVNLSNFFTLDNNRLVNPSSNTYFNLMLPPNYPIYNEDGSFNWHSSNVVAEMNAYSKSKNDNFLTNIQLKYNLDEAINVAVSAGYNRINFVQRQVFPGIALYPGSINYTNFGNNGNNSLIIEPQINYTKRFGSSNLTLMLGGTYQNNNSSGEFIRANNFSTASLMENLASATDYLLSNSFSQYRYASVFGRATYSLKEKYVVNGAIRRDASSRFGLNNKIGTFGAVGIAWLFSEERFLKSSGILSHGKLRASFGTTGNDQISDYQYLSTYGNSSYQYEGVAALAPLRIANSNFRWEKTKKIEMAVEVGLFKDRLLINVNRYMNTSNSQLVAYTIPSMTGFTSYQANLPAKVSNSGWEVEVSTNIIATDRFRWTSTFNITIPKTVLKEFDNLENSSYARTFVIDEDISRIYGYKFTGLDEKGKPLFETISGELTSLPSSATDAFFTIGKQTPDYYGGIGSNLSFGKWTVDIFGQFAKQMAMGGLNYTPGSFYNGFSTILERWTPENTVTDMPAASTNNNSRFRQSSGNFFDASYFRLKTIGCSYDFGRIFFNKIDNLTIYAQAQNLVTLWDKRSALLDPESGALTTSANNLPPTRTLLLGIRASF</sequence>
<dbReference type="InterPro" id="IPR039426">
    <property type="entry name" value="TonB-dep_rcpt-like"/>
</dbReference>
<evidence type="ECO:0000256" key="5">
    <source>
        <dbReference type="ARBA" id="ARBA00023136"/>
    </source>
</evidence>
<dbReference type="EMBL" id="JBHUPA010000004">
    <property type="protein sequence ID" value="MFD2961887.1"/>
    <property type="molecule type" value="Genomic_DNA"/>
</dbReference>
<evidence type="ECO:0000256" key="6">
    <source>
        <dbReference type="ARBA" id="ARBA00023237"/>
    </source>
</evidence>
<dbReference type="InterPro" id="IPR012910">
    <property type="entry name" value="Plug_dom"/>
</dbReference>
<evidence type="ECO:0000256" key="3">
    <source>
        <dbReference type="ARBA" id="ARBA00022452"/>
    </source>
</evidence>
<comment type="similarity">
    <text evidence="7">Belongs to the TonB-dependent receptor family.</text>
</comment>
<keyword evidence="3 7" id="KW-1134">Transmembrane beta strand</keyword>
<comment type="subcellular location">
    <subcellularLocation>
        <location evidence="1 7">Cell outer membrane</location>
        <topology evidence="1 7">Multi-pass membrane protein</topology>
    </subcellularLocation>
</comment>
<accession>A0ABW6AXD2</accession>
<dbReference type="InterPro" id="IPR037066">
    <property type="entry name" value="Plug_dom_sf"/>
</dbReference>
<evidence type="ECO:0000256" key="1">
    <source>
        <dbReference type="ARBA" id="ARBA00004571"/>
    </source>
</evidence>
<dbReference type="RefSeq" id="WP_377610177.1">
    <property type="nucleotide sequence ID" value="NZ_JBHUPA010000004.1"/>
</dbReference>
<keyword evidence="6 7" id="KW-0998">Cell outer membrane</keyword>
<evidence type="ECO:0000256" key="2">
    <source>
        <dbReference type="ARBA" id="ARBA00022448"/>
    </source>
</evidence>
<dbReference type="Pfam" id="PF07715">
    <property type="entry name" value="Plug"/>
    <property type="match status" value="1"/>
</dbReference>
<evidence type="ECO:0000313" key="9">
    <source>
        <dbReference type="EMBL" id="MFD2961887.1"/>
    </source>
</evidence>
<dbReference type="PROSITE" id="PS52016">
    <property type="entry name" value="TONB_DEPENDENT_REC_3"/>
    <property type="match status" value="1"/>
</dbReference>
<dbReference type="NCBIfam" id="TIGR04056">
    <property type="entry name" value="OMP_RagA_SusC"/>
    <property type="match status" value="1"/>
</dbReference>
<protein>
    <submittedName>
        <fullName evidence="9">SusC/RagA family TonB-linked outer membrane protein</fullName>
    </submittedName>
</protein>
<dbReference type="SUPFAM" id="SSF56935">
    <property type="entry name" value="Porins"/>
    <property type="match status" value="1"/>
</dbReference>
<dbReference type="SUPFAM" id="SSF49464">
    <property type="entry name" value="Carboxypeptidase regulatory domain-like"/>
    <property type="match status" value="1"/>
</dbReference>
<dbReference type="NCBIfam" id="TIGR04057">
    <property type="entry name" value="SusC_RagA_signa"/>
    <property type="match status" value="1"/>
</dbReference>
<feature type="domain" description="TonB-dependent receptor plug" evidence="8">
    <location>
        <begin position="227"/>
        <end position="354"/>
    </location>
</feature>
<dbReference type="InterPro" id="IPR036942">
    <property type="entry name" value="Beta-barrel_TonB_sf"/>
</dbReference>
<dbReference type="Gene3D" id="2.60.40.1120">
    <property type="entry name" value="Carboxypeptidase-like, regulatory domain"/>
    <property type="match status" value="1"/>
</dbReference>
<dbReference type="Gene3D" id="2.40.170.20">
    <property type="entry name" value="TonB-dependent receptor, beta-barrel domain"/>
    <property type="match status" value="1"/>
</dbReference>
<evidence type="ECO:0000313" key="10">
    <source>
        <dbReference type="Proteomes" id="UP001597560"/>
    </source>
</evidence>
<dbReference type="Proteomes" id="UP001597560">
    <property type="component" value="Unassembled WGS sequence"/>
</dbReference>
<name>A0ABW6AXD2_9SPHI</name>
<evidence type="ECO:0000256" key="7">
    <source>
        <dbReference type="PROSITE-ProRule" id="PRU01360"/>
    </source>
</evidence>
<dbReference type="InterPro" id="IPR023997">
    <property type="entry name" value="TonB-dep_OMP_SusC/RagA_CS"/>
</dbReference>
<keyword evidence="5 7" id="KW-0472">Membrane</keyword>
<proteinExistence type="inferred from homology"/>
<organism evidence="9 10">
    <name type="scientific">Olivibacter jilunii</name>
    <dbReference type="NCBI Taxonomy" id="985016"/>
    <lineage>
        <taxon>Bacteria</taxon>
        <taxon>Pseudomonadati</taxon>
        <taxon>Bacteroidota</taxon>
        <taxon>Sphingobacteriia</taxon>
        <taxon>Sphingobacteriales</taxon>
        <taxon>Sphingobacteriaceae</taxon>
        <taxon>Olivibacter</taxon>
    </lineage>
</organism>
<reference evidence="10" key="1">
    <citation type="journal article" date="2019" name="Int. J. Syst. Evol. Microbiol.">
        <title>The Global Catalogue of Microorganisms (GCM) 10K type strain sequencing project: providing services to taxonomists for standard genome sequencing and annotation.</title>
        <authorList>
            <consortium name="The Broad Institute Genomics Platform"/>
            <consortium name="The Broad Institute Genome Sequencing Center for Infectious Disease"/>
            <person name="Wu L."/>
            <person name="Ma J."/>
        </authorList>
    </citation>
    <scope>NUCLEOTIDE SEQUENCE [LARGE SCALE GENOMIC DNA]</scope>
    <source>
        <strain evidence="10">KCTC 23098</strain>
    </source>
</reference>
<evidence type="ECO:0000259" key="8">
    <source>
        <dbReference type="Pfam" id="PF07715"/>
    </source>
</evidence>
<comment type="caution">
    <text evidence="9">The sequence shown here is derived from an EMBL/GenBank/DDBJ whole genome shotgun (WGS) entry which is preliminary data.</text>
</comment>
<dbReference type="Pfam" id="PF13715">
    <property type="entry name" value="CarbopepD_reg_2"/>
    <property type="match status" value="1"/>
</dbReference>
<keyword evidence="2 7" id="KW-0813">Transport</keyword>